<dbReference type="PROSITE" id="PS01127">
    <property type="entry name" value="EF_TS_2"/>
    <property type="match status" value="1"/>
</dbReference>
<evidence type="ECO:0000256" key="4">
    <source>
        <dbReference type="HAMAP-Rule" id="MF_03135"/>
    </source>
</evidence>
<dbReference type="Gene3D" id="3.30.479.20">
    <property type="entry name" value="Elongation factor Ts, dimerisation domain"/>
    <property type="match status" value="2"/>
</dbReference>
<dbReference type="InterPro" id="IPR009060">
    <property type="entry name" value="UBA-like_sf"/>
</dbReference>
<dbReference type="InterPro" id="IPR036402">
    <property type="entry name" value="EF-Ts_dimer_sf"/>
</dbReference>
<keyword evidence="7" id="KW-1185">Reference proteome</keyword>
<feature type="domain" description="Translation elongation factor EFTs/EF1B dimerisation" evidence="5">
    <location>
        <begin position="120"/>
        <end position="289"/>
    </location>
</feature>
<name>A0A9W8A7C9_9FUNG</name>
<dbReference type="OrthoDB" id="277235at2759"/>
<evidence type="ECO:0000256" key="1">
    <source>
        <dbReference type="ARBA" id="ARBA00005532"/>
    </source>
</evidence>
<evidence type="ECO:0000259" key="5">
    <source>
        <dbReference type="Pfam" id="PF00889"/>
    </source>
</evidence>
<evidence type="ECO:0000313" key="7">
    <source>
        <dbReference type="Proteomes" id="UP001150569"/>
    </source>
</evidence>
<sequence>MLATATSRFLVGQMGRAGSSRALHSSRAAWDNAPFKVNVKLVAQLRKELQVPMNKAREALTQCENDYTRAHAWLVKDAVASGAASAAKLAERPADCGLVAAVALSDTNSEPGRVGTRGGLVELSCETDFVARNEIFRSLATRIAATAATLSTPAGTEALTEIAIDRLAELPLAGDGSESTSVREGIVEAIGKLKENIILRRALQTPGSVSPDAAWQPVVAAACHGGETPLTGKYGALLRMRFRAADPADVRPAFEALASRVARVVVGFGPRYLNAEQAARAQVTDDQAVLLNLPLLGQDVTVQAALDALAKEHNANVEVLGFERFAL</sequence>
<keyword evidence="2 4" id="KW-0251">Elongation factor</keyword>
<accession>A0A9W8A7C9</accession>
<gene>
    <name evidence="6" type="primary">TSF1_2</name>
    <name evidence="4" type="synonym">TSF1</name>
    <name evidence="6" type="ORF">IWQ60_004966</name>
</gene>
<dbReference type="Pfam" id="PF00889">
    <property type="entry name" value="EF_TS"/>
    <property type="match status" value="1"/>
</dbReference>
<protein>
    <recommendedName>
        <fullName evidence="4">Elongation factor Ts, mitochondrial</fullName>
        <shortName evidence="4">EF-Ts</shortName>
        <shortName evidence="4">EF-TsMt</shortName>
    </recommendedName>
</protein>
<comment type="similarity">
    <text evidence="1 4">Belongs to the EF-Ts family.</text>
</comment>
<comment type="function">
    <text evidence="4">Associates with the EF-Tu.GDP complex and induces the exchange of GDP to GTP. It remains bound to the aminoacyl-tRNA.EF-Tu.GTP complex up to the GTP hydrolysis stage on the ribosome.</text>
</comment>
<dbReference type="Gene3D" id="1.10.8.10">
    <property type="entry name" value="DNA helicase RuvA subunit, C-terminal domain"/>
    <property type="match status" value="1"/>
</dbReference>
<dbReference type="HAMAP" id="MF_00050">
    <property type="entry name" value="EF_Ts"/>
    <property type="match status" value="1"/>
</dbReference>
<dbReference type="AlphaFoldDB" id="A0A9W8A7C9"/>
<reference evidence="6" key="1">
    <citation type="submission" date="2022-07" db="EMBL/GenBank/DDBJ databases">
        <title>Phylogenomic reconstructions and comparative analyses of Kickxellomycotina fungi.</title>
        <authorList>
            <person name="Reynolds N.K."/>
            <person name="Stajich J.E."/>
            <person name="Barry K."/>
            <person name="Grigoriev I.V."/>
            <person name="Crous P."/>
            <person name="Smith M.E."/>
        </authorList>
    </citation>
    <scope>NUCLEOTIDE SEQUENCE</scope>
    <source>
        <strain evidence="6">RSA 861</strain>
    </source>
</reference>
<keyword evidence="4" id="KW-0496">Mitochondrion</keyword>
<keyword evidence="3 4" id="KW-0648">Protein biosynthesis</keyword>
<comment type="subcellular location">
    <subcellularLocation>
        <location evidence="4">Mitochondrion</location>
    </subcellularLocation>
</comment>
<dbReference type="InterPro" id="IPR014039">
    <property type="entry name" value="Transl_elong_EFTs/EF1B_dimer"/>
</dbReference>
<dbReference type="GO" id="GO:0003746">
    <property type="term" value="F:translation elongation factor activity"/>
    <property type="evidence" value="ECO:0007669"/>
    <property type="project" value="UniProtKB-UniRule"/>
</dbReference>
<dbReference type="PANTHER" id="PTHR11741:SF0">
    <property type="entry name" value="ELONGATION FACTOR TS, MITOCHONDRIAL"/>
    <property type="match status" value="1"/>
</dbReference>
<evidence type="ECO:0000313" key="6">
    <source>
        <dbReference type="EMBL" id="KAJ1924819.1"/>
    </source>
</evidence>
<comment type="caution">
    <text evidence="6">The sequence shown here is derived from an EMBL/GenBank/DDBJ whole genome shotgun (WGS) entry which is preliminary data.</text>
</comment>
<dbReference type="GO" id="GO:0005739">
    <property type="term" value="C:mitochondrion"/>
    <property type="evidence" value="ECO:0007669"/>
    <property type="project" value="UniProtKB-SubCell"/>
</dbReference>
<organism evidence="6 7">
    <name type="scientific">Tieghemiomyces parasiticus</name>
    <dbReference type="NCBI Taxonomy" id="78921"/>
    <lineage>
        <taxon>Eukaryota</taxon>
        <taxon>Fungi</taxon>
        <taxon>Fungi incertae sedis</taxon>
        <taxon>Zoopagomycota</taxon>
        <taxon>Kickxellomycotina</taxon>
        <taxon>Dimargaritomycetes</taxon>
        <taxon>Dimargaritales</taxon>
        <taxon>Dimargaritaceae</taxon>
        <taxon>Tieghemiomyces</taxon>
    </lineage>
</organism>
<dbReference type="PANTHER" id="PTHR11741">
    <property type="entry name" value="ELONGATION FACTOR TS"/>
    <property type="match status" value="1"/>
</dbReference>
<dbReference type="EMBL" id="JANBPT010000253">
    <property type="protein sequence ID" value="KAJ1924819.1"/>
    <property type="molecule type" value="Genomic_DNA"/>
</dbReference>
<dbReference type="GO" id="GO:0070125">
    <property type="term" value="P:mitochondrial translational elongation"/>
    <property type="evidence" value="ECO:0007669"/>
    <property type="project" value="TreeGrafter"/>
</dbReference>
<dbReference type="InterPro" id="IPR001816">
    <property type="entry name" value="Transl_elong_EFTs/EF1B"/>
</dbReference>
<dbReference type="SUPFAM" id="SSF54713">
    <property type="entry name" value="Elongation factor Ts (EF-Ts), dimerisation domain"/>
    <property type="match status" value="2"/>
</dbReference>
<evidence type="ECO:0000256" key="2">
    <source>
        <dbReference type="ARBA" id="ARBA00022768"/>
    </source>
</evidence>
<proteinExistence type="inferred from homology"/>
<dbReference type="InterPro" id="IPR018101">
    <property type="entry name" value="Transl_elong_Ts_CS"/>
</dbReference>
<dbReference type="Proteomes" id="UP001150569">
    <property type="component" value="Unassembled WGS sequence"/>
</dbReference>
<evidence type="ECO:0000256" key="3">
    <source>
        <dbReference type="ARBA" id="ARBA00022917"/>
    </source>
</evidence>
<dbReference type="SUPFAM" id="SSF46934">
    <property type="entry name" value="UBA-like"/>
    <property type="match status" value="1"/>
</dbReference>